<organism evidence="1">
    <name type="scientific">uncultured Caudovirales phage</name>
    <dbReference type="NCBI Taxonomy" id="2100421"/>
    <lineage>
        <taxon>Viruses</taxon>
        <taxon>Duplodnaviria</taxon>
        <taxon>Heunggongvirae</taxon>
        <taxon>Uroviricota</taxon>
        <taxon>Caudoviricetes</taxon>
        <taxon>Peduoviridae</taxon>
        <taxon>Maltschvirus</taxon>
        <taxon>Maltschvirus maltsch</taxon>
    </lineage>
</organism>
<gene>
    <name evidence="1" type="ORF">UFOVP36_55</name>
</gene>
<proteinExistence type="predicted"/>
<sequence>MLLWKASYTDPTTGTKYDVEWVDGYRSELGLMVSASNRIDKQHGIVSDINKIRLWDAGRVRP</sequence>
<accession>A0A6J5KJZ0</accession>
<protein>
    <submittedName>
        <fullName evidence="1">Uncharacterized protein</fullName>
    </submittedName>
</protein>
<reference evidence="1" key="1">
    <citation type="submission" date="2020-04" db="EMBL/GenBank/DDBJ databases">
        <authorList>
            <person name="Chiriac C."/>
            <person name="Salcher M."/>
            <person name="Ghai R."/>
            <person name="Kavagutti S V."/>
        </authorList>
    </citation>
    <scope>NUCLEOTIDE SEQUENCE</scope>
</reference>
<name>A0A6J5KJZ0_9CAUD</name>
<dbReference type="EMBL" id="LR796164">
    <property type="protein sequence ID" value="CAB4122498.1"/>
    <property type="molecule type" value="Genomic_DNA"/>
</dbReference>
<evidence type="ECO:0000313" key="1">
    <source>
        <dbReference type="EMBL" id="CAB4122498.1"/>
    </source>
</evidence>